<dbReference type="GO" id="GO:0016787">
    <property type="term" value="F:hydrolase activity"/>
    <property type="evidence" value="ECO:0007669"/>
    <property type="project" value="UniProtKB-KW"/>
</dbReference>
<geneLocation type="plasmid" evidence="4">
    <name>pcme4a9i</name>
</geneLocation>
<evidence type="ECO:0000259" key="2">
    <source>
        <dbReference type="Pfam" id="PF12740"/>
    </source>
</evidence>
<feature type="compositionally biased region" description="Low complexity" evidence="1">
    <location>
        <begin position="98"/>
        <end position="107"/>
    </location>
</feature>
<dbReference type="InterPro" id="IPR041127">
    <property type="entry name" value="PET_hydrolase/cutinase-like"/>
</dbReference>
<dbReference type="PANTHER" id="PTHR33428">
    <property type="entry name" value="CHLOROPHYLLASE-2, CHLOROPLASTIC"/>
    <property type="match status" value="1"/>
</dbReference>
<gene>
    <name evidence="3" type="ORF">A9D14_16020</name>
</gene>
<dbReference type="Proteomes" id="UP000195807">
    <property type="component" value="Plasmid pCME4A9I"/>
</dbReference>
<feature type="region of interest" description="Disordered" evidence="1">
    <location>
        <begin position="84"/>
        <end position="122"/>
    </location>
</feature>
<reference evidence="3 4" key="1">
    <citation type="submission" date="2017-01" db="EMBL/GenBank/DDBJ databases">
        <title>Complete genome sequence of esterase-producing bacterium Croceicoccus marinus E4A9.</title>
        <authorList>
            <person name="Wu Y.-H."/>
            <person name="Cheng H."/>
            <person name="Xu L."/>
            <person name="Huo Y.-Y."/>
            <person name="Wang C.-S."/>
            <person name="Xu X.-W."/>
        </authorList>
    </citation>
    <scope>NUCLEOTIDE SEQUENCE [LARGE SCALE GENOMIC DNA]</scope>
    <source>
        <strain evidence="3 4">E4A9</strain>
        <plasmid evidence="4">Plasmid pcme4a9i</plasmid>
    </source>
</reference>
<feature type="region of interest" description="Disordered" evidence="1">
    <location>
        <begin position="1"/>
        <end position="24"/>
    </location>
</feature>
<dbReference type="SUPFAM" id="SSF53474">
    <property type="entry name" value="alpha/beta-Hydrolases"/>
    <property type="match status" value="1"/>
</dbReference>
<dbReference type="Pfam" id="PF12740">
    <property type="entry name" value="PETase"/>
    <property type="match status" value="1"/>
</dbReference>
<evidence type="ECO:0000256" key="1">
    <source>
        <dbReference type="SAM" id="MobiDB-lite"/>
    </source>
</evidence>
<keyword evidence="3" id="KW-0614">Plasmid</keyword>
<sequence>MAEDEQAPAPPGPIGDPTGHGAWPAIAESRADAPGFTIYRPARLPDRPLPLVLWGNGGCRDAGLSAAHFLREVASHGYIVIANGAPRGEQPVDPGLPEPEAAETSEPQSPPPPPPMGPDETSTAQMLAGIDWAMAANTRAGDSLEGHVDTDRVAVMGHSCGGLQALQAGADPRVDAVVALASGVYVQTGPARSGVNIAKADLARLHTPVAYILGGPSDIAYPNGMDDFQRIEHVPVMAASLDVGHGGTFNRPAGGEWALVGTAWLDWQLKQDAAAAQFFTGPDCRLCVLPEWTIRRKNFPENP</sequence>
<accession>A0A1Z1FHB9</accession>
<evidence type="ECO:0000313" key="3">
    <source>
        <dbReference type="EMBL" id="ARU18155.1"/>
    </source>
</evidence>
<dbReference type="STRING" id="450378.GCA_001661675_03219"/>
<dbReference type="InterPro" id="IPR029058">
    <property type="entry name" value="AB_hydrolase_fold"/>
</dbReference>
<organism evidence="3 4">
    <name type="scientific">Croceicoccus marinus</name>
    <dbReference type="NCBI Taxonomy" id="450378"/>
    <lineage>
        <taxon>Bacteria</taxon>
        <taxon>Pseudomonadati</taxon>
        <taxon>Pseudomonadota</taxon>
        <taxon>Alphaproteobacteria</taxon>
        <taxon>Sphingomonadales</taxon>
        <taxon>Erythrobacteraceae</taxon>
        <taxon>Croceicoccus</taxon>
    </lineage>
</organism>
<keyword evidence="3" id="KW-0378">Hydrolase</keyword>
<protein>
    <submittedName>
        <fullName evidence="3">Alpha/beta hydrolase</fullName>
    </submittedName>
</protein>
<keyword evidence="4" id="KW-1185">Reference proteome</keyword>
<dbReference type="PANTHER" id="PTHR33428:SF14">
    <property type="entry name" value="CARBOXYLESTERASE TYPE B DOMAIN-CONTAINING PROTEIN"/>
    <property type="match status" value="1"/>
</dbReference>
<dbReference type="Gene3D" id="3.40.50.1820">
    <property type="entry name" value="alpha/beta hydrolase"/>
    <property type="match status" value="1"/>
</dbReference>
<dbReference type="KEGG" id="cman:A9D14_16020"/>
<dbReference type="AlphaFoldDB" id="A0A1Z1FHB9"/>
<feature type="compositionally biased region" description="Pro residues" evidence="1">
    <location>
        <begin position="108"/>
        <end position="117"/>
    </location>
</feature>
<name>A0A1Z1FHB9_9SPHN</name>
<proteinExistence type="predicted"/>
<feature type="domain" description="PET hydrolase/cutinase-like" evidence="2">
    <location>
        <begin position="122"/>
        <end position="181"/>
    </location>
</feature>
<dbReference type="EMBL" id="CP019603">
    <property type="protein sequence ID" value="ARU18155.1"/>
    <property type="molecule type" value="Genomic_DNA"/>
</dbReference>
<evidence type="ECO:0000313" key="4">
    <source>
        <dbReference type="Proteomes" id="UP000195807"/>
    </source>
</evidence>